<dbReference type="EMBL" id="CP031555">
    <property type="protein sequence ID" value="AXO12875.1"/>
    <property type="molecule type" value="Genomic_DNA"/>
</dbReference>
<gene>
    <name evidence="9 12" type="primary">lspA</name>
    <name evidence="12" type="ORF">DY252_00325</name>
</gene>
<keyword evidence="3 9" id="KW-0645">Protease</keyword>
<organism evidence="12 13">
    <name type="scientific">Thalassospira indica</name>
    <dbReference type="NCBI Taxonomy" id="1891279"/>
    <lineage>
        <taxon>Bacteria</taxon>
        <taxon>Pseudomonadati</taxon>
        <taxon>Pseudomonadota</taxon>
        <taxon>Alphaproteobacteria</taxon>
        <taxon>Rhodospirillales</taxon>
        <taxon>Thalassospiraceae</taxon>
        <taxon>Thalassospira</taxon>
    </lineage>
</organism>
<feature type="transmembrane region" description="Helical" evidence="9">
    <location>
        <begin position="20"/>
        <end position="38"/>
    </location>
</feature>
<keyword evidence="6 9" id="KW-0378">Hydrolase</keyword>
<keyword evidence="5 9" id="KW-0064">Aspartyl protease</keyword>
<comment type="catalytic activity">
    <reaction evidence="9 10">
        <text>Release of signal peptides from bacterial membrane prolipoproteins. Hydrolyzes -Xaa-Yaa-Zaa-|-(S,diacylglyceryl)Cys-, in which Xaa is hydrophobic (preferably Leu), and Yaa (Ala or Ser) and Zaa (Gly or Ala) have small, neutral side chains.</text>
        <dbReference type="EC" id="3.4.23.36"/>
    </reaction>
</comment>
<dbReference type="Proteomes" id="UP000256971">
    <property type="component" value="Chromosome"/>
</dbReference>
<dbReference type="PROSITE" id="PS00855">
    <property type="entry name" value="SPASE_II"/>
    <property type="match status" value="1"/>
</dbReference>
<dbReference type="Pfam" id="PF01252">
    <property type="entry name" value="Peptidase_A8"/>
    <property type="match status" value="1"/>
</dbReference>
<dbReference type="PRINTS" id="PR00781">
    <property type="entry name" value="LIPOSIGPTASE"/>
</dbReference>
<feature type="active site" evidence="9">
    <location>
        <position position="138"/>
    </location>
</feature>
<evidence type="ECO:0000256" key="10">
    <source>
        <dbReference type="RuleBase" id="RU000594"/>
    </source>
</evidence>
<evidence type="ECO:0000256" key="7">
    <source>
        <dbReference type="ARBA" id="ARBA00022989"/>
    </source>
</evidence>
<comment type="subcellular location">
    <subcellularLocation>
        <location evidence="9">Cell membrane</location>
        <topology evidence="9">Multi-pass membrane protein</topology>
    </subcellularLocation>
</comment>
<feature type="active site" evidence="9">
    <location>
        <position position="156"/>
    </location>
</feature>
<evidence type="ECO:0000256" key="4">
    <source>
        <dbReference type="ARBA" id="ARBA00022692"/>
    </source>
</evidence>
<keyword evidence="7 9" id="KW-1133">Transmembrane helix</keyword>
<feature type="transmembrane region" description="Helical" evidence="9">
    <location>
        <begin position="84"/>
        <end position="105"/>
    </location>
</feature>
<reference evidence="12 13" key="1">
    <citation type="submission" date="2018-08" db="EMBL/GenBank/DDBJ databases">
        <title>Complete genome sequence of type strain Thalassospira indica MCCC 1A01103T, isolated from isolated from deep seawater of the Indian Ocean.</title>
        <authorList>
            <person name="Liu Y."/>
        </authorList>
    </citation>
    <scope>NUCLEOTIDE SEQUENCE [LARGE SCALE GENOMIC DNA]</scope>
    <source>
        <strain evidence="12 13">PB8BT</strain>
    </source>
</reference>
<dbReference type="GO" id="GO:0004190">
    <property type="term" value="F:aspartic-type endopeptidase activity"/>
    <property type="evidence" value="ECO:0007669"/>
    <property type="project" value="UniProtKB-EC"/>
</dbReference>
<dbReference type="PANTHER" id="PTHR33695">
    <property type="entry name" value="LIPOPROTEIN SIGNAL PEPTIDASE"/>
    <property type="match status" value="1"/>
</dbReference>
<comment type="similarity">
    <text evidence="1 9 11">Belongs to the peptidase A8 family.</text>
</comment>
<evidence type="ECO:0000313" key="13">
    <source>
        <dbReference type="Proteomes" id="UP000256971"/>
    </source>
</evidence>
<evidence type="ECO:0000256" key="5">
    <source>
        <dbReference type="ARBA" id="ARBA00022750"/>
    </source>
</evidence>
<evidence type="ECO:0000256" key="8">
    <source>
        <dbReference type="ARBA" id="ARBA00023136"/>
    </source>
</evidence>
<dbReference type="EC" id="3.4.23.36" evidence="9"/>
<name>A0ABM6XTG8_9PROT</name>
<feature type="transmembrane region" description="Helical" evidence="9">
    <location>
        <begin position="112"/>
        <end position="128"/>
    </location>
</feature>
<keyword evidence="2 9" id="KW-1003">Cell membrane</keyword>
<comment type="pathway">
    <text evidence="9">Protein modification; lipoprotein biosynthesis (signal peptide cleavage).</text>
</comment>
<evidence type="ECO:0000256" key="6">
    <source>
        <dbReference type="ARBA" id="ARBA00022801"/>
    </source>
</evidence>
<dbReference type="HAMAP" id="MF_00161">
    <property type="entry name" value="LspA"/>
    <property type="match status" value="1"/>
</dbReference>
<accession>A0ABM6XTG8</accession>
<proteinExistence type="inferred from homology"/>
<comment type="function">
    <text evidence="9 10">This protein specifically catalyzes the removal of signal peptides from prolipoproteins.</text>
</comment>
<evidence type="ECO:0000256" key="11">
    <source>
        <dbReference type="RuleBase" id="RU004181"/>
    </source>
</evidence>
<evidence type="ECO:0000256" key="9">
    <source>
        <dbReference type="HAMAP-Rule" id="MF_00161"/>
    </source>
</evidence>
<dbReference type="NCBIfam" id="TIGR00077">
    <property type="entry name" value="lspA"/>
    <property type="match status" value="1"/>
</dbReference>
<keyword evidence="8 9" id="KW-0472">Membrane</keyword>
<dbReference type="InterPro" id="IPR001872">
    <property type="entry name" value="Peptidase_A8"/>
</dbReference>
<evidence type="ECO:0000256" key="3">
    <source>
        <dbReference type="ARBA" id="ARBA00022670"/>
    </source>
</evidence>
<keyword evidence="13" id="KW-1185">Reference proteome</keyword>
<evidence type="ECO:0000256" key="2">
    <source>
        <dbReference type="ARBA" id="ARBA00022475"/>
    </source>
</evidence>
<evidence type="ECO:0000313" key="12">
    <source>
        <dbReference type="EMBL" id="AXO12875.1"/>
    </source>
</evidence>
<protein>
    <recommendedName>
        <fullName evidence="9">Lipoprotein signal peptidase</fullName>
        <ecNumber evidence="9">3.4.23.36</ecNumber>
    </recommendedName>
    <alternativeName>
        <fullName evidence="9">Prolipoprotein signal peptidase</fullName>
    </alternativeName>
    <alternativeName>
        <fullName evidence="9">Signal peptidase II</fullName>
        <shortName evidence="9">SPase II</shortName>
    </alternativeName>
</protein>
<feature type="transmembrane region" description="Helical" evidence="9">
    <location>
        <begin position="148"/>
        <end position="169"/>
    </location>
</feature>
<keyword evidence="4 9" id="KW-0812">Transmembrane</keyword>
<sequence>MSPISWKRDEAMDKNRKYPLQLPVFVFSLAGAAFLSVVDLTIKWAVETIIMDPPHRIPLLPFFDLVLVFNRGVSFGLLDDLGRWGPIVLSGLAIGIVGVLIIWLWRAQRMNEIIGITLIIGGAIGNLIDRLYDDAVTDFLNLYVGQYHWPVFNSADVFITIGALCLLLPDLGKRTDVARKNSS</sequence>
<dbReference type="PANTHER" id="PTHR33695:SF1">
    <property type="entry name" value="LIPOPROTEIN SIGNAL PEPTIDASE"/>
    <property type="match status" value="1"/>
</dbReference>
<evidence type="ECO:0000256" key="1">
    <source>
        <dbReference type="ARBA" id="ARBA00006139"/>
    </source>
</evidence>